<dbReference type="InterPro" id="IPR000182">
    <property type="entry name" value="GNAT_dom"/>
</dbReference>
<protein>
    <submittedName>
        <fullName evidence="2">GNAT family acetyltransferase</fullName>
        <ecNumber evidence="2">2.3.1.-</ecNumber>
    </submittedName>
</protein>
<evidence type="ECO:0000259" key="1">
    <source>
        <dbReference type="PROSITE" id="PS51186"/>
    </source>
</evidence>
<dbReference type="SUPFAM" id="SSF55729">
    <property type="entry name" value="Acyl-CoA N-acyltransferases (Nat)"/>
    <property type="match status" value="1"/>
</dbReference>
<organism evidence="2 3">
    <name type="scientific">Tetragenococcus muriaticus 3MR10-3</name>
    <dbReference type="NCBI Taxonomy" id="1302648"/>
    <lineage>
        <taxon>Bacteria</taxon>
        <taxon>Bacillati</taxon>
        <taxon>Bacillota</taxon>
        <taxon>Bacilli</taxon>
        <taxon>Lactobacillales</taxon>
        <taxon>Enterococcaceae</taxon>
        <taxon>Tetragenococcus</taxon>
    </lineage>
</organism>
<reference evidence="2 3" key="1">
    <citation type="submission" date="2014-08" db="EMBL/GenBank/DDBJ databases">
        <title>Genome sequence of Tetragenococcus muriaticus.</title>
        <authorList>
            <person name="Chuea-nongthon C."/>
            <person name="Rodtong S."/>
            <person name="Yongsawatdigul J."/>
            <person name="Steele J.L."/>
            <person name="Liu X.-y."/>
            <person name="Speers J."/>
            <person name="Glasner J.D."/>
            <person name="Neeno-Eckwall E.C."/>
        </authorList>
    </citation>
    <scope>NUCLEOTIDE SEQUENCE [LARGE SCALE GENOMIC DNA]</scope>
    <source>
        <strain evidence="2 3">3MR10-3</strain>
    </source>
</reference>
<keyword evidence="2" id="KW-0012">Acyltransferase</keyword>
<dbReference type="CDD" id="cd04301">
    <property type="entry name" value="NAT_SF"/>
    <property type="match status" value="1"/>
</dbReference>
<dbReference type="AlphaFoldDB" id="A0A091BWY0"/>
<name>A0A091BWY0_9ENTE</name>
<dbReference type="GO" id="GO:0004343">
    <property type="term" value="F:glucosamine 6-phosphate N-acetyltransferase activity"/>
    <property type="evidence" value="ECO:0007669"/>
    <property type="project" value="TreeGrafter"/>
</dbReference>
<dbReference type="Gene3D" id="3.40.630.30">
    <property type="match status" value="1"/>
</dbReference>
<dbReference type="PANTHER" id="PTHR13355:SF11">
    <property type="entry name" value="GLUCOSAMINE 6-PHOSPHATE N-ACETYLTRANSFERASE"/>
    <property type="match status" value="1"/>
</dbReference>
<dbReference type="EMBL" id="JPVT01000176">
    <property type="protein sequence ID" value="KFN90141.1"/>
    <property type="molecule type" value="Genomic_DNA"/>
</dbReference>
<proteinExistence type="predicted"/>
<dbReference type="PATRIC" id="fig|1302648.3.peg.1629"/>
<dbReference type="EC" id="2.3.1.-" evidence="2"/>
<keyword evidence="3" id="KW-1185">Reference proteome</keyword>
<dbReference type="Proteomes" id="UP000029381">
    <property type="component" value="Unassembled WGS sequence"/>
</dbReference>
<keyword evidence="2" id="KW-0808">Transferase</keyword>
<dbReference type="PANTHER" id="PTHR13355">
    <property type="entry name" value="GLUCOSAMINE 6-PHOSPHATE N-ACETYLTRANSFERASE"/>
    <property type="match status" value="1"/>
</dbReference>
<evidence type="ECO:0000313" key="2">
    <source>
        <dbReference type="EMBL" id="KFN90141.1"/>
    </source>
</evidence>
<feature type="domain" description="N-acetyltransferase" evidence="1">
    <location>
        <begin position="2"/>
        <end position="145"/>
    </location>
</feature>
<dbReference type="PROSITE" id="PS51186">
    <property type="entry name" value="GNAT"/>
    <property type="match status" value="1"/>
</dbReference>
<gene>
    <name evidence="2" type="ORF">TMU3MR103_1667</name>
</gene>
<dbReference type="RefSeq" id="WP_028790578.1">
    <property type="nucleotide sequence ID" value="NZ_JPVT01000176.1"/>
</dbReference>
<dbReference type="Pfam" id="PF13673">
    <property type="entry name" value="Acetyltransf_10"/>
    <property type="match status" value="1"/>
</dbReference>
<dbReference type="InterPro" id="IPR016181">
    <property type="entry name" value="Acyl_CoA_acyltransferase"/>
</dbReference>
<evidence type="ECO:0000313" key="3">
    <source>
        <dbReference type="Proteomes" id="UP000029381"/>
    </source>
</evidence>
<sequence>MYTLHTNDTLSLVYKDALDIRKQVFIIEQQVPSEREIDTDEKQAVHFVLYNEQQIPVATVRLLASNDNTMKVQRMAVIKDARRKGYGKILIREIESYVKETKYQKISLGAQVSACDFYRHLGYQEKGDFFWDAGIKHITMTKFIY</sequence>
<comment type="caution">
    <text evidence="2">The sequence shown here is derived from an EMBL/GenBank/DDBJ whole genome shotgun (WGS) entry which is preliminary data.</text>
</comment>
<dbReference type="InterPro" id="IPR039143">
    <property type="entry name" value="GNPNAT1-like"/>
</dbReference>
<accession>A0A091BWY0</accession>